<dbReference type="Pfam" id="PF00497">
    <property type="entry name" value="SBP_bac_3"/>
    <property type="match status" value="1"/>
</dbReference>
<dbReference type="PANTHER" id="PTHR35936">
    <property type="entry name" value="MEMBRANE-BOUND LYTIC MUREIN TRANSGLYCOSYLASE F"/>
    <property type="match status" value="1"/>
</dbReference>
<reference evidence="4 5" key="1">
    <citation type="submission" date="2006-03" db="EMBL/GenBank/DDBJ databases">
        <title>Complete sequence of Shewanella denitrificans OS217.</title>
        <authorList>
            <consortium name="US DOE Joint Genome Institute"/>
            <person name="Copeland A."/>
            <person name="Lucas S."/>
            <person name="Lapidus A."/>
            <person name="Barry K."/>
            <person name="Detter J.C."/>
            <person name="Glavina del Rio T."/>
            <person name="Hammon N."/>
            <person name="Israni S."/>
            <person name="Dalin E."/>
            <person name="Tice H."/>
            <person name="Pitluck S."/>
            <person name="Brettin T."/>
            <person name="Bruce D."/>
            <person name="Han C."/>
            <person name="Tapia R."/>
            <person name="Gilna P."/>
            <person name="Kiss H."/>
            <person name="Schmutz J."/>
            <person name="Larimer F."/>
            <person name="Land M."/>
            <person name="Hauser L."/>
            <person name="Kyrpides N."/>
            <person name="Lykidis A."/>
            <person name="Richardson P."/>
        </authorList>
    </citation>
    <scope>NUCLEOTIDE SEQUENCE [LARGE SCALE GENOMIC DNA]</scope>
    <source>
        <strain evidence="5">OS217 / ATCC BAA-1090 / DSM 15013</strain>
    </source>
</reference>
<sequence>MMFSASIHGNLLRVLSQALAITGLFMGQGALSARPLFAVLACLSLITFSGTSLAEHAKLIDVEVLTQQLSHEHGTQSQVNSIILAAEDSWPPFADQFGKGISHQLVKSAFAEVGIRVETLVVPYSRGLRMAERGNVDGVFNVTREVSTQDKFIFGQQPLFQASASFYQHKSHPISAKSKYDLAPKAVIGVIKGYEYGDEFPQLVKQKDWVLFIANNQMQLINMLLVNRIDLAVMFDAVAKEQLTQMGVNEEIQPIFNNHQSDIFVAFSKQQPNSSLLAKKLDEGLIKLKSQGQYAKLLLPLKN</sequence>
<dbReference type="KEGG" id="sdn:Sden_1052"/>
<name>Q12QD6_SHEDO</name>
<evidence type="ECO:0000256" key="2">
    <source>
        <dbReference type="ARBA" id="ARBA00022729"/>
    </source>
</evidence>
<proteinExistence type="inferred from homology"/>
<accession>Q12QD6</accession>
<comment type="similarity">
    <text evidence="1">Belongs to the bacterial solute-binding protein 3 family.</text>
</comment>
<dbReference type="AlphaFoldDB" id="Q12QD6"/>
<dbReference type="PANTHER" id="PTHR35936:SF25">
    <property type="entry name" value="ABC TRANSPORTER SUBSTRATE-BINDING PROTEIN"/>
    <property type="match status" value="1"/>
</dbReference>
<dbReference type="InterPro" id="IPR001638">
    <property type="entry name" value="Solute-binding_3/MltF_N"/>
</dbReference>
<dbReference type="STRING" id="318161.Sden_1052"/>
<dbReference type="SUPFAM" id="SSF53850">
    <property type="entry name" value="Periplasmic binding protein-like II"/>
    <property type="match status" value="1"/>
</dbReference>
<dbReference type="eggNOG" id="COG0834">
    <property type="taxonomic scope" value="Bacteria"/>
</dbReference>
<dbReference type="EMBL" id="CP000302">
    <property type="protein sequence ID" value="ABE54340.1"/>
    <property type="molecule type" value="Genomic_DNA"/>
</dbReference>
<dbReference type="Proteomes" id="UP000001982">
    <property type="component" value="Chromosome"/>
</dbReference>
<evidence type="ECO:0000313" key="5">
    <source>
        <dbReference type="Proteomes" id="UP000001982"/>
    </source>
</evidence>
<dbReference type="HOGENOM" id="CLU_064076_5_0_6"/>
<protein>
    <submittedName>
        <fullName evidence="4">Conserved hypothetical amino acid ABC transporter</fullName>
    </submittedName>
</protein>
<keyword evidence="2" id="KW-0732">Signal</keyword>
<organism evidence="4 5">
    <name type="scientific">Shewanella denitrificans (strain OS217 / ATCC BAA-1090 / DSM 15013)</name>
    <dbReference type="NCBI Taxonomy" id="318161"/>
    <lineage>
        <taxon>Bacteria</taxon>
        <taxon>Pseudomonadati</taxon>
        <taxon>Pseudomonadota</taxon>
        <taxon>Gammaproteobacteria</taxon>
        <taxon>Alteromonadales</taxon>
        <taxon>Shewanellaceae</taxon>
        <taxon>Shewanella</taxon>
    </lineage>
</organism>
<evidence type="ECO:0000313" key="4">
    <source>
        <dbReference type="EMBL" id="ABE54340.1"/>
    </source>
</evidence>
<dbReference type="Gene3D" id="3.40.190.10">
    <property type="entry name" value="Periplasmic binding protein-like II"/>
    <property type="match status" value="2"/>
</dbReference>
<dbReference type="RefSeq" id="WP_011495502.1">
    <property type="nucleotide sequence ID" value="NC_007954.1"/>
</dbReference>
<gene>
    <name evidence="4" type="ordered locus">Sden_1052</name>
</gene>
<feature type="domain" description="Solute-binding protein family 3/N-terminal" evidence="3">
    <location>
        <begin position="82"/>
        <end position="297"/>
    </location>
</feature>
<keyword evidence="5" id="KW-1185">Reference proteome</keyword>
<evidence type="ECO:0000259" key="3">
    <source>
        <dbReference type="Pfam" id="PF00497"/>
    </source>
</evidence>
<evidence type="ECO:0000256" key="1">
    <source>
        <dbReference type="ARBA" id="ARBA00010333"/>
    </source>
</evidence>